<gene>
    <name evidence="6" type="ORF">GV829_06050</name>
</gene>
<dbReference type="InterPro" id="IPR011701">
    <property type="entry name" value="MFS"/>
</dbReference>
<dbReference type="InterPro" id="IPR050327">
    <property type="entry name" value="Proton-linked_MCT"/>
</dbReference>
<dbReference type="CDD" id="cd17355">
    <property type="entry name" value="MFS_YcxA_like"/>
    <property type="match status" value="1"/>
</dbReference>
<feature type="transmembrane region" description="Helical" evidence="4">
    <location>
        <begin position="153"/>
        <end position="174"/>
    </location>
</feature>
<feature type="transmembrane region" description="Helical" evidence="4">
    <location>
        <begin position="64"/>
        <end position="84"/>
    </location>
</feature>
<reference evidence="6 7" key="1">
    <citation type="submission" date="2020-01" db="EMBL/GenBank/DDBJ databases">
        <title>Sphingomonas sp. strain CSW-10.</title>
        <authorList>
            <person name="Chen W.-M."/>
        </authorList>
    </citation>
    <scope>NUCLEOTIDE SEQUENCE [LARGE SCALE GENOMIC DNA]</scope>
    <source>
        <strain evidence="6 7">CSW-10</strain>
    </source>
</reference>
<feature type="transmembrane region" description="Helical" evidence="4">
    <location>
        <begin position="29"/>
        <end position="52"/>
    </location>
</feature>
<sequence>MTASRSNEAAAVPGPAGSRSEFSLGWKTLLAAFLGTMCGASPLPVNVLGFLFDPLNAEFGWSKTQISIGVTIYGLTAALLAPFYGAMCDRYGVKRVGISSLIAFAVIFASFYLMPGQLAFFYGIWFLIGLVAIGSTPVSWSRAIGLWFVRNRGLALGIMMLGTSAAAIVVPRIAVAAIEFGGWRMIFPAVALLPILIAVPAVLALFREPRADEMPPQISAGADGSVAGMTLGKAMRTRQFWLLWVSILLISLAYGGAHTHMPAIIKDHGLGIGDAAGIMGIVGLGLLSGRLIVGALLDRFWGPGVGFPVLCLPALACYLLLGTGSDFAMIALAAFLLGFAAGAESDLIAFLAARYFGMAQFGRIYGFLYMPFATMTALSPVLYGIVRDTAGSYDPMLAGAALMFVTGGALLLLMGGYDRLKWSHNED</sequence>
<dbReference type="AlphaFoldDB" id="A0A6M4ASM8"/>
<evidence type="ECO:0000256" key="4">
    <source>
        <dbReference type="SAM" id="Phobius"/>
    </source>
</evidence>
<dbReference type="InterPro" id="IPR036259">
    <property type="entry name" value="MFS_trans_sf"/>
</dbReference>
<evidence type="ECO:0000256" key="1">
    <source>
        <dbReference type="ARBA" id="ARBA00022692"/>
    </source>
</evidence>
<evidence type="ECO:0000256" key="2">
    <source>
        <dbReference type="ARBA" id="ARBA00022989"/>
    </source>
</evidence>
<keyword evidence="3 4" id="KW-0472">Membrane</keyword>
<feature type="transmembrane region" description="Helical" evidence="4">
    <location>
        <begin position="96"/>
        <end position="114"/>
    </location>
</feature>
<keyword evidence="2 4" id="KW-1133">Transmembrane helix</keyword>
<keyword evidence="1 4" id="KW-0812">Transmembrane</keyword>
<dbReference type="Proteomes" id="UP000503018">
    <property type="component" value="Chromosome"/>
</dbReference>
<evidence type="ECO:0000256" key="3">
    <source>
        <dbReference type="ARBA" id="ARBA00023136"/>
    </source>
</evidence>
<dbReference type="EMBL" id="CP053015">
    <property type="protein sequence ID" value="QJQ32073.1"/>
    <property type="molecule type" value="Genomic_DNA"/>
</dbReference>
<accession>A0A6M4ASM8</accession>
<feature type="transmembrane region" description="Helical" evidence="4">
    <location>
        <begin position="397"/>
        <end position="417"/>
    </location>
</feature>
<dbReference type="PROSITE" id="PS50850">
    <property type="entry name" value="MFS"/>
    <property type="match status" value="1"/>
</dbReference>
<proteinExistence type="predicted"/>
<feature type="transmembrane region" description="Helical" evidence="4">
    <location>
        <begin position="269"/>
        <end position="288"/>
    </location>
</feature>
<dbReference type="Pfam" id="PF07690">
    <property type="entry name" value="MFS_1"/>
    <property type="match status" value="1"/>
</dbReference>
<feature type="transmembrane region" description="Helical" evidence="4">
    <location>
        <begin position="186"/>
        <end position="206"/>
    </location>
</feature>
<feature type="domain" description="Major facilitator superfamily (MFS) profile" evidence="5">
    <location>
        <begin position="28"/>
        <end position="418"/>
    </location>
</feature>
<evidence type="ECO:0000313" key="7">
    <source>
        <dbReference type="Proteomes" id="UP000503018"/>
    </source>
</evidence>
<feature type="transmembrane region" description="Helical" evidence="4">
    <location>
        <begin position="364"/>
        <end position="385"/>
    </location>
</feature>
<organism evidence="6 7">
    <name type="scientific">Sphingomonas lacunae</name>
    <dbReference type="NCBI Taxonomy" id="2698828"/>
    <lineage>
        <taxon>Bacteria</taxon>
        <taxon>Pseudomonadati</taxon>
        <taxon>Pseudomonadota</taxon>
        <taxon>Alphaproteobacteria</taxon>
        <taxon>Sphingomonadales</taxon>
        <taxon>Sphingomonadaceae</taxon>
        <taxon>Sphingomonas</taxon>
    </lineage>
</organism>
<feature type="transmembrane region" description="Helical" evidence="4">
    <location>
        <begin position="327"/>
        <end position="352"/>
    </location>
</feature>
<dbReference type="RefSeq" id="WP_169944895.1">
    <property type="nucleotide sequence ID" value="NZ_CP053015.1"/>
</dbReference>
<evidence type="ECO:0000259" key="5">
    <source>
        <dbReference type="PROSITE" id="PS50850"/>
    </source>
</evidence>
<dbReference type="GO" id="GO:0022857">
    <property type="term" value="F:transmembrane transporter activity"/>
    <property type="evidence" value="ECO:0007669"/>
    <property type="project" value="InterPro"/>
</dbReference>
<keyword evidence="7" id="KW-1185">Reference proteome</keyword>
<dbReference type="Gene3D" id="1.20.1250.20">
    <property type="entry name" value="MFS general substrate transporter like domains"/>
    <property type="match status" value="1"/>
</dbReference>
<name>A0A6M4ASM8_9SPHN</name>
<dbReference type="KEGG" id="slan:GV829_06050"/>
<protein>
    <submittedName>
        <fullName evidence="6">MFS transporter</fullName>
    </submittedName>
</protein>
<feature type="transmembrane region" description="Helical" evidence="4">
    <location>
        <begin position="120"/>
        <end position="141"/>
    </location>
</feature>
<evidence type="ECO:0000313" key="6">
    <source>
        <dbReference type="EMBL" id="QJQ32073.1"/>
    </source>
</evidence>
<feature type="transmembrane region" description="Helical" evidence="4">
    <location>
        <begin position="240"/>
        <end position="257"/>
    </location>
</feature>
<dbReference type="SUPFAM" id="SSF103473">
    <property type="entry name" value="MFS general substrate transporter"/>
    <property type="match status" value="1"/>
</dbReference>
<dbReference type="InterPro" id="IPR020846">
    <property type="entry name" value="MFS_dom"/>
</dbReference>
<feature type="transmembrane region" description="Helical" evidence="4">
    <location>
        <begin position="300"/>
        <end position="321"/>
    </location>
</feature>
<dbReference type="PANTHER" id="PTHR11360">
    <property type="entry name" value="MONOCARBOXYLATE TRANSPORTER"/>
    <property type="match status" value="1"/>
</dbReference>